<proteinExistence type="predicted"/>
<evidence type="ECO:0000256" key="4">
    <source>
        <dbReference type="ARBA" id="ARBA00022692"/>
    </source>
</evidence>
<dbReference type="AlphaFoldDB" id="A0A0P4WIC3"/>
<keyword evidence="3" id="KW-0808">Transferase</keyword>
<dbReference type="GO" id="GO:0016020">
    <property type="term" value="C:membrane"/>
    <property type="evidence" value="ECO:0007669"/>
    <property type="project" value="UniProtKB-SubCell"/>
</dbReference>
<dbReference type="Gene3D" id="3.90.550.50">
    <property type="match status" value="1"/>
</dbReference>
<evidence type="ECO:0000256" key="2">
    <source>
        <dbReference type="ARBA" id="ARBA00022676"/>
    </source>
</evidence>
<feature type="domain" description="Fringe-like glycosyltransferase" evidence="9">
    <location>
        <begin position="125"/>
        <end position="161"/>
    </location>
</feature>
<protein>
    <recommendedName>
        <fullName evidence="9">Fringe-like glycosyltransferase domain-containing protein</fullName>
    </recommendedName>
</protein>
<dbReference type="InterPro" id="IPR003378">
    <property type="entry name" value="Fringe-like_glycosylTrfase"/>
</dbReference>
<comment type="subcellular location">
    <subcellularLocation>
        <location evidence="1">Membrane</location>
        <topology evidence="1">Single-pass type II membrane protein</topology>
    </subcellularLocation>
</comment>
<evidence type="ECO:0000256" key="8">
    <source>
        <dbReference type="SAM" id="MobiDB-lite"/>
    </source>
</evidence>
<evidence type="ECO:0000313" key="10">
    <source>
        <dbReference type="EMBL" id="JAI63777.1"/>
    </source>
</evidence>
<keyword evidence="4" id="KW-0812">Transmembrane</keyword>
<reference evidence="10" key="1">
    <citation type="submission" date="2015-09" db="EMBL/GenBank/DDBJ databases">
        <title>Scylla olivacea transcriptome.</title>
        <authorList>
            <person name="Ikhwanuddin M."/>
        </authorList>
    </citation>
    <scope>NUCLEOTIDE SEQUENCE</scope>
</reference>
<keyword evidence="5" id="KW-0735">Signal-anchor</keyword>
<evidence type="ECO:0000256" key="3">
    <source>
        <dbReference type="ARBA" id="ARBA00022679"/>
    </source>
</evidence>
<keyword evidence="7" id="KW-0472">Membrane</keyword>
<name>A0A0P4WIC3_SCYOL</name>
<evidence type="ECO:0000256" key="6">
    <source>
        <dbReference type="ARBA" id="ARBA00022989"/>
    </source>
</evidence>
<organism evidence="10">
    <name type="scientific">Scylla olivacea</name>
    <name type="common">Orange mud crab</name>
    <name type="synonym">Cancer olivacea</name>
    <dbReference type="NCBI Taxonomy" id="85551"/>
    <lineage>
        <taxon>Eukaryota</taxon>
        <taxon>Metazoa</taxon>
        <taxon>Ecdysozoa</taxon>
        <taxon>Arthropoda</taxon>
        <taxon>Crustacea</taxon>
        <taxon>Multicrustacea</taxon>
        <taxon>Malacostraca</taxon>
        <taxon>Eumalacostraca</taxon>
        <taxon>Eucarida</taxon>
        <taxon>Decapoda</taxon>
        <taxon>Pleocyemata</taxon>
        <taxon>Brachyura</taxon>
        <taxon>Eubrachyura</taxon>
        <taxon>Portunoidea</taxon>
        <taxon>Portunidae</taxon>
        <taxon>Portuninae</taxon>
        <taxon>Scylla</taxon>
    </lineage>
</organism>
<keyword evidence="2" id="KW-0328">Glycosyltransferase</keyword>
<keyword evidence="6" id="KW-1133">Transmembrane helix</keyword>
<evidence type="ECO:0000256" key="7">
    <source>
        <dbReference type="ARBA" id="ARBA00023136"/>
    </source>
</evidence>
<evidence type="ECO:0000256" key="5">
    <source>
        <dbReference type="ARBA" id="ARBA00022968"/>
    </source>
</evidence>
<dbReference type="GO" id="GO:0016757">
    <property type="term" value="F:glycosyltransferase activity"/>
    <property type="evidence" value="ECO:0007669"/>
    <property type="project" value="UniProtKB-KW"/>
</dbReference>
<evidence type="ECO:0000256" key="1">
    <source>
        <dbReference type="ARBA" id="ARBA00004606"/>
    </source>
</evidence>
<dbReference type="Pfam" id="PF02434">
    <property type="entry name" value="Fringe"/>
    <property type="match status" value="1"/>
</dbReference>
<feature type="region of interest" description="Disordered" evidence="8">
    <location>
        <begin position="71"/>
        <end position="107"/>
    </location>
</feature>
<sequence length="170" mass="18731">MRPQDKTMRLKIRNLVQQAAVACVGLTLCVLILQNLAHSLRDSAAAAERPSSPKFLPVQAWPERAPRSLGRDYEVAAGASDSNTVLGEGEPSGGRREENLEEEEEEAKQRRLLNTLVATATAQPSTSLDDLFITVKTTRGFHHTRLDLILKTWFTLARQQVGLATRTLAS</sequence>
<evidence type="ECO:0000259" key="9">
    <source>
        <dbReference type="Pfam" id="PF02434"/>
    </source>
</evidence>
<accession>A0A0P4WIC3</accession>
<dbReference type="EMBL" id="GDRN01070980">
    <property type="protein sequence ID" value="JAI63777.1"/>
    <property type="molecule type" value="Transcribed_RNA"/>
</dbReference>